<evidence type="ECO:0000313" key="6">
    <source>
        <dbReference type="EMBL" id="KAE8139552.1"/>
    </source>
</evidence>
<dbReference type="GO" id="GO:0140359">
    <property type="term" value="F:ABC-type transporter activity"/>
    <property type="evidence" value="ECO:0007669"/>
    <property type="project" value="InterPro"/>
</dbReference>
<keyword evidence="3 4" id="KW-0472">Membrane</keyword>
<dbReference type="PROSITE" id="PS50929">
    <property type="entry name" value="ABC_TM1F"/>
    <property type="match status" value="1"/>
</dbReference>
<dbReference type="AlphaFoldDB" id="A0A5N6SY42"/>
<dbReference type="GeneID" id="43643627"/>
<dbReference type="Gene3D" id="1.20.1560.10">
    <property type="entry name" value="ABC transporter type 1, transmembrane domain"/>
    <property type="match status" value="1"/>
</dbReference>
<dbReference type="Pfam" id="PF00664">
    <property type="entry name" value="ABC_membrane"/>
    <property type="match status" value="1"/>
</dbReference>
<accession>A0A5N6SY42</accession>
<protein>
    <recommendedName>
        <fullName evidence="5">ABC transmembrane type-1 domain-containing protein</fullName>
    </recommendedName>
</protein>
<keyword evidence="2 4" id="KW-1133">Transmembrane helix</keyword>
<evidence type="ECO:0000256" key="2">
    <source>
        <dbReference type="ARBA" id="ARBA00022989"/>
    </source>
</evidence>
<evidence type="ECO:0000256" key="4">
    <source>
        <dbReference type="SAM" id="Phobius"/>
    </source>
</evidence>
<dbReference type="InterPro" id="IPR011527">
    <property type="entry name" value="ABC1_TM_dom"/>
</dbReference>
<feature type="domain" description="ABC transmembrane type-1" evidence="5">
    <location>
        <begin position="23"/>
        <end position="127"/>
    </location>
</feature>
<dbReference type="GO" id="GO:0005524">
    <property type="term" value="F:ATP binding"/>
    <property type="evidence" value="ECO:0007669"/>
    <property type="project" value="InterPro"/>
</dbReference>
<keyword evidence="7" id="KW-1185">Reference proteome</keyword>
<reference evidence="6 7" key="1">
    <citation type="submission" date="2019-04" db="EMBL/GenBank/DDBJ databases">
        <title>Friends and foes A comparative genomics study of 23 Aspergillus species from section Flavi.</title>
        <authorList>
            <consortium name="DOE Joint Genome Institute"/>
            <person name="Kjaerbolling I."/>
            <person name="Vesth T."/>
            <person name="Frisvad J.C."/>
            <person name="Nybo J.L."/>
            <person name="Theobald S."/>
            <person name="Kildgaard S."/>
            <person name="Isbrandt T."/>
            <person name="Kuo A."/>
            <person name="Sato A."/>
            <person name="Lyhne E.K."/>
            <person name="Kogle M.E."/>
            <person name="Wiebenga A."/>
            <person name="Kun R.S."/>
            <person name="Lubbers R.J."/>
            <person name="Makela M.R."/>
            <person name="Barry K."/>
            <person name="Chovatia M."/>
            <person name="Clum A."/>
            <person name="Daum C."/>
            <person name="Haridas S."/>
            <person name="He G."/>
            <person name="LaButti K."/>
            <person name="Lipzen A."/>
            <person name="Mondo S."/>
            <person name="Riley R."/>
            <person name="Salamov A."/>
            <person name="Simmons B.A."/>
            <person name="Magnuson J.K."/>
            <person name="Henrissat B."/>
            <person name="Mortensen U.H."/>
            <person name="Larsen T.O."/>
            <person name="Devries R.P."/>
            <person name="Grigoriev I.V."/>
            <person name="Machida M."/>
            <person name="Baker S.E."/>
            <person name="Andersen M.R."/>
        </authorList>
    </citation>
    <scope>NUCLEOTIDE SEQUENCE [LARGE SCALE GENOMIC DNA]</scope>
    <source>
        <strain evidence="6 7">CBS 117625</strain>
    </source>
</reference>
<organism evidence="6 7">
    <name type="scientific">Aspergillus pseudotamarii</name>
    <dbReference type="NCBI Taxonomy" id="132259"/>
    <lineage>
        <taxon>Eukaryota</taxon>
        <taxon>Fungi</taxon>
        <taxon>Dikarya</taxon>
        <taxon>Ascomycota</taxon>
        <taxon>Pezizomycotina</taxon>
        <taxon>Eurotiomycetes</taxon>
        <taxon>Eurotiomycetidae</taxon>
        <taxon>Eurotiales</taxon>
        <taxon>Aspergillaceae</taxon>
        <taxon>Aspergillus</taxon>
        <taxon>Aspergillus subgen. Circumdati</taxon>
    </lineage>
</organism>
<dbReference type="SUPFAM" id="SSF90123">
    <property type="entry name" value="ABC transporter transmembrane region"/>
    <property type="match status" value="1"/>
</dbReference>
<proteinExistence type="predicted"/>
<dbReference type="Proteomes" id="UP000325672">
    <property type="component" value="Unassembled WGS sequence"/>
</dbReference>
<evidence type="ECO:0000313" key="7">
    <source>
        <dbReference type="Proteomes" id="UP000325672"/>
    </source>
</evidence>
<name>A0A5N6SY42_ASPPS</name>
<dbReference type="GO" id="GO:0016020">
    <property type="term" value="C:membrane"/>
    <property type="evidence" value="ECO:0007669"/>
    <property type="project" value="InterPro"/>
</dbReference>
<dbReference type="InterPro" id="IPR036640">
    <property type="entry name" value="ABC1_TM_sf"/>
</dbReference>
<dbReference type="OrthoDB" id="6500128at2759"/>
<sequence>MVEVQYPDRSPLGSASTFSPSEFISGRIYTTSSAAFRASQSLFHKVLFSVLHLLLPWHDNAPVGYVLSRFSTDVNILDAQVGGDRFATLKHSMEMAAALIAGTIANPYLLIITATLLTMYLWCARRLKTIADPGMVLVMDNGMIVESGSPKE</sequence>
<dbReference type="EMBL" id="ML743565">
    <property type="protein sequence ID" value="KAE8139552.1"/>
    <property type="molecule type" value="Genomic_DNA"/>
</dbReference>
<keyword evidence="1 4" id="KW-0812">Transmembrane</keyword>
<feature type="transmembrane region" description="Helical" evidence="4">
    <location>
        <begin position="95"/>
        <end position="122"/>
    </location>
</feature>
<evidence type="ECO:0000256" key="1">
    <source>
        <dbReference type="ARBA" id="ARBA00022692"/>
    </source>
</evidence>
<gene>
    <name evidence="6" type="ORF">BDV38DRAFT_280905</name>
</gene>
<evidence type="ECO:0000256" key="3">
    <source>
        <dbReference type="ARBA" id="ARBA00023136"/>
    </source>
</evidence>
<evidence type="ECO:0000259" key="5">
    <source>
        <dbReference type="PROSITE" id="PS50929"/>
    </source>
</evidence>
<dbReference type="RefSeq" id="XP_031915615.1">
    <property type="nucleotide sequence ID" value="XM_032059417.1"/>
</dbReference>